<dbReference type="Pfam" id="PF07366">
    <property type="entry name" value="SnoaL"/>
    <property type="match status" value="1"/>
</dbReference>
<reference evidence="2" key="1">
    <citation type="journal article" date="2019" name="Int. J. Syst. Evol. Microbiol.">
        <title>The Global Catalogue of Microorganisms (GCM) 10K type strain sequencing project: providing services to taxonomists for standard genome sequencing and annotation.</title>
        <authorList>
            <consortium name="The Broad Institute Genomics Platform"/>
            <consortium name="The Broad Institute Genome Sequencing Center for Infectious Disease"/>
            <person name="Wu L."/>
            <person name="Ma J."/>
        </authorList>
    </citation>
    <scope>NUCLEOTIDE SEQUENCE [LARGE SCALE GENOMIC DNA]</scope>
    <source>
        <strain evidence="2">CGMCC 4.1469</strain>
    </source>
</reference>
<organism evidence="1 2">
    <name type="scientific">Kitasatospora aburaviensis</name>
    <dbReference type="NCBI Taxonomy" id="67265"/>
    <lineage>
        <taxon>Bacteria</taxon>
        <taxon>Bacillati</taxon>
        <taxon>Actinomycetota</taxon>
        <taxon>Actinomycetes</taxon>
        <taxon>Kitasatosporales</taxon>
        <taxon>Streptomycetaceae</taxon>
        <taxon>Kitasatospora</taxon>
    </lineage>
</organism>
<name>A0ABW1F3X4_9ACTN</name>
<comment type="caution">
    <text evidence="1">The sequence shown here is derived from an EMBL/GenBank/DDBJ whole genome shotgun (WGS) entry which is preliminary data.</text>
</comment>
<dbReference type="PANTHER" id="PTHR38436">
    <property type="entry name" value="POLYKETIDE CYCLASE SNOAL-LIKE DOMAIN"/>
    <property type="match status" value="1"/>
</dbReference>
<accession>A0ABW1F3X4</accession>
<dbReference type="InterPro" id="IPR009959">
    <property type="entry name" value="Cyclase_SnoaL-like"/>
</dbReference>
<protein>
    <submittedName>
        <fullName evidence="1">Ester cyclase</fullName>
    </submittedName>
</protein>
<dbReference type="InterPro" id="IPR032710">
    <property type="entry name" value="NTF2-like_dom_sf"/>
</dbReference>
<proteinExistence type="predicted"/>
<gene>
    <name evidence="1" type="ORF">ACFP0N_23080</name>
</gene>
<keyword evidence="2" id="KW-1185">Reference proteome</keyword>
<dbReference type="SUPFAM" id="SSF54427">
    <property type="entry name" value="NTF2-like"/>
    <property type="match status" value="1"/>
</dbReference>
<dbReference type="PANTHER" id="PTHR38436:SF1">
    <property type="entry name" value="ESTER CYCLASE"/>
    <property type="match status" value="1"/>
</dbReference>
<dbReference type="Gene3D" id="3.10.450.50">
    <property type="match status" value="1"/>
</dbReference>
<evidence type="ECO:0000313" key="1">
    <source>
        <dbReference type="EMBL" id="MFC5887854.1"/>
    </source>
</evidence>
<dbReference type="Proteomes" id="UP001596067">
    <property type="component" value="Unassembled WGS sequence"/>
</dbReference>
<evidence type="ECO:0000313" key="2">
    <source>
        <dbReference type="Proteomes" id="UP001596067"/>
    </source>
</evidence>
<sequence length="230" mass="25758">MAFVQIIDCKTDRLDDLNRLMDTWAEQTRGRRTAGHAVVATDRADTKHVVEIVEFPSYEEAMRNSSLPETDRIFREMVALCDEPPTFTDLDVVRDTQFNKAVAVRVLDELAKGNLGVIDECMAADYRDHDYGSEGDAVGAAAFKERCSGYVNAFDFSFAIESRLADGDEVALRWTWNATQKAAFMGVPSTGKSVVGRGTTTFRFKDGMIQEGWWQWDVMGLMKQLGMMPG</sequence>
<dbReference type="EMBL" id="JBHSOD010000032">
    <property type="protein sequence ID" value="MFC5887854.1"/>
    <property type="molecule type" value="Genomic_DNA"/>
</dbReference>
<dbReference type="RefSeq" id="WP_313764058.1">
    <property type="nucleotide sequence ID" value="NZ_BAAAVH010000120.1"/>
</dbReference>